<keyword evidence="3 6" id="KW-0812">Transmembrane</keyword>
<evidence type="ECO:0000313" key="8">
    <source>
        <dbReference type="Proteomes" id="UP000184096"/>
    </source>
</evidence>
<dbReference type="InterPro" id="IPR001123">
    <property type="entry name" value="LeuE-type"/>
</dbReference>
<dbReference type="EMBL" id="LT670849">
    <property type="protein sequence ID" value="SHN80326.1"/>
    <property type="molecule type" value="Genomic_DNA"/>
</dbReference>
<dbReference type="Proteomes" id="UP000184096">
    <property type="component" value="Chromosome I"/>
</dbReference>
<evidence type="ECO:0000313" key="7">
    <source>
        <dbReference type="EMBL" id="SHN80326.1"/>
    </source>
</evidence>
<evidence type="ECO:0000256" key="1">
    <source>
        <dbReference type="ARBA" id="ARBA00004651"/>
    </source>
</evidence>
<keyword evidence="4 6" id="KW-1133">Transmembrane helix</keyword>
<dbReference type="GO" id="GO:0005886">
    <property type="term" value="C:plasma membrane"/>
    <property type="evidence" value="ECO:0007669"/>
    <property type="project" value="UniProtKB-SubCell"/>
</dbReference>
<organism evidence="7 8">
    <name type="scientific">Bradyrhizobium erythrophlei</name>
    <dbReference type="NCBI Taxonomy" id="1437360"/>
    <lineage>
        <taxon>Bacteria</taxon>
        <taxon>Pseudomonadati</taxon>
        <taxon>Pseudomonadota</taxon>
        <taxon>Alphaproteobacteria</taxon>
        <taxon>Hyphomicrobiales</taxon>
        <taxon>Nitrobacteraceae</taxon>
        <taxon>Bradyrhizobium</taxon>
    </lineage>
</organism>
<feature type="transmembrane region" description="Helical" evidence="6">
    <location>
        <begin position="176"/>
        <end position="197"/>
    </location>
</feature>
<dbReference type="GO" id="GO:0015171">
    <property type="term" value="F:amino acid transmembrane transporter activity"/>
    <property type="evidence" value="ECO:0007669"/>
    <property type="project" value="TreeGrafter"/>
</dbReference>
<feature type="transmembrane region" description="Helical" evidence="6">
    <location>
        <begin position="143"/>
        <end position="164"/>
    </location>
</feature>
<evidence type="ECO:0000256" key="4">
    <source>
        <dbReference type="ARBA" id="ARBA00022989"/>
    </source>
</evidence>
<keyword evidence="2" id="KW-1003">Cell membrane</keyword>
<dbReference type="Pfam" id="PF01810">
    <property type="entry name" value="LysE"/>
    <property type="match status" value="1"/>
</dbReference>
<feature type="transmembrane region" description="Helical" evidence="6">
    <location>
        <begin position="44"/>
        <end position="68"/>
    </location>
</feature>
<dbReference type="PANTHER" id="PTHR30086">
    <property type="entry name" value="ARGININE EXPORTER PROTEIN ARGO"/>
    <property type="match status" value="1"/>
</dbReference>
<feature type="transmembrane region" description="Helical" evidence="6">
    <location>
        <begin position="114"/>
        <end position="136"/>
    </location>
</feature>
<gene>
    <name evidence="7" type="ORF">SAMN05444170_4276</name>
</gene>
<keyword evidence="5 6" id="KW-0472">Membrane</keyword>
<evidence type="ECO:0000256" key="3">
    <source>
        <dbReference type="ARBA" id="ARBA00022692"/>
    </source>
</evidence>
<feature type="transmembrane region" description="Helical" evidence="6">
    <location>
        <begin position="75"/>
        <end position="94"/>
    </location>
</feature>
<reference evidence="8" key="1">
    <citation type="submission" date="2016-11" db="EMBL/GenBank/DDBJ databases">
        <authorList>
            <person name="Varghese N."/>
            <person name="Submissions S."/>
        </authorList>
    </citation>
    <scope>NUCLEOTIDE SEQUENCE [LARGE SCALE GENOMIC DNA]</scope>
    <source>
        <strain evidence="8">GAS401</strain>
    </source>
</reference>
<proteinExistence type="predicted"/>
<evidence type="ECO:0000256" key="6">
    <source>
        <dbReference type="SAM" id="Phobius"/>
    </source>
</evidence>
<dbReference type="RefSeq" id="WP_425304926.1">
    <property type="nucleotide sequence ID" value="NZ_LT670849.1"/>
</dbReference>
<evidence type="ECO:0000256" key="5">
    <source>
        <dbReference type="ARBA" id="ARBA00023136"/>
    </source>
</evidence>
<dbReference type="PANTHER" id="PTHR30086:SF20">
    <property type="entry name" value="ARGININE EXPORTER PROTEIN ARGO-RELATED"/>
    <property type="match status" value="1"/>
</dbReference>
<dbReference type="GO" id="GO:0033228">
    <property type="term" value="P:cysteine export across plasma membrane"/>
    <property type="evidence" value="ECO:0007669"/>
    <property type="project" value="TreeGrafter"/>
</dbReference>
<comment type="subcellular location">
    <subcellularLocation>
        <location evidence="1">Cell membrane</location>
        <topology evidence="1">Multi-pass membrane protein</topology>
    </subcellularLocation>
</comment>
<keyword evidence="8" id="KW-1185">Reference proteome</keyword>
<sequence length="199" mass="21563">MISRELFFAFALFAAVMFFTPGPNNIMVMSSGLTYGFRRTLPHIAGVVIGFAFMVGAVGLGFGTVFIAFPVLQTILKYAGAAYLIYLAVMIAMAGPPKPGEASRGPLTFWQGAMFQWVNVKGWVAIIGTITAYAAIAKFPLNIVLQVVIFLLMGTASITTWTLFGSALRPFLTSPRAVRIFNIAMALLLLASLYPVFME</sequence>
<protein>
    <submittedName>
        <fullName evidence="7">Threonine/homoserine/homoserine lactone efflux protein</fullName>
    </submittedName>
</protein>
<evidence type="ECO:0000256" key="2">
    <source>
        <dbReference type="ARBA" id="ARBA00022475"/>
    </source>
</evidence>
<name>A0A1M7UBL5_9BRAD</name>
<accession>A0A1M7UBL5</accession>
<dbReference type="AlphaFoldDB" id="A0A1M7UBL5"/>